<dbReference type="PANTHER" id="PTHR31659">
    <property type="entry name" value="PROTEIN: UPF0503-LIKE PROTEIN, PUTATIVE (DUF740)-RELATED"/>
    <property type="match status" value="1"/>
</dbReference>
<gene>
    <name evidence="2" type="ORF">CFOL_v3_17957</name>
</gene>
<dbReference type="InParanoid" id="A0A1Q3C2J3"/>
<dbReference type="InterPro" id="IPR008004">
    <property type="entry name" value="OCTOPUS-like"/>
</dbReference>
<organism evidence="2 3">
    <name type="scientific">Cephalotus follicularis</name>
    <name type="common">Albany pitcher plant</name>
    <dbReference type="NCBI Taxonomy" id="3775"/>
    <lineage>
        <taxon>Eukaryota</taxon>
        <taxon>Viridiplantae</taxon>
        <taxon>Streptophyta</taxon>
        <taxon>Embryophyta</taxon>
        <taxon>Tracheophyta</taxon>
        <taxon>Spermatophyta</taxon>
        <taxon>Magnoliopsida</taxon>
        <taxon>eudicotyledons</taxon>
        <taxon>Gunneridae</taxon>
        <taxon>Pentapetalae</taxon>
        <taxon>rosids</taxon>
        <taxon>fabids</taxon>
        <taxon>Oxalidales</taxon>
        <taxon>Cephalotaceae</taxon>
        <taxon>Cephalotus</taxon>
    </lineage>
</organism>
<evidence type="ECO:0000313" key="3">
    <source>
        <dbReference type="Proteomes" id="UP000187406"/>
    </source>
</evidence>
<evidence type="ECO:0000256" key="1">
    <source>
        <dbReference type="SAM" id="MobiDB-lite"/>
    </source>
</evidence>
<reference evidence="3" key="1">
    <citation type="submission" date="2016-04" db="EMBL/GenBank/DDBJ databases">
        <title>Cephalotus genome sequencing.</title>
        <authorList>
            <person name="Fukushima K."/>
            <person name="Hasebe M."/>
            <person name="Fang X."/>
        </authorList>
    </citation>
    <scope>NUCLEOTIDE SEQUENCE [LARGE SCALE GENOMIC DNA]</scope>
    <source>
        <strain evidence="3">cv. St1</strain>
    </source>
</reference>
<feature type="region of interest" description="Disordered" evidence="1">
    <location>
        <begin position="30"/>
        <end position="71"/>
    </location>
</feature>
<name>A0A1Q3C2J3_CEPFO</name>
<dbReference type="FunCoup" id="A0A1Q3C2J3">
    <property type="interactions" value="388"/>
</dbReference>
<dbReference type="STRING" id="3775.A0A1Q3C2J3"/>
<feature type="region of interest" description="Disordered" evidence="1">
    <location>
        <begin position="248"/>
        <end position="286"/>
    </location>
</feature>
<protein>
    <submittedName>
        <fullName evidence="2">DUF740 domain-containing protein</fullName>
    </submittedName>
</protein>
<evidence type="ECO:0000313" key="2">
    <source>
        <dbReference type="EMBL" id="GAV74477.1"/>
    </source>
</evidence>
<sequence length="507" mass="57444">MTLHHRLCHRHPTKPITGFCPQCLTERLATIDPTTPPPTLRRTKSHSSTTYPDTNHNNNEDDNDNNRRKSCDVGSRNTLSYLFHIEKNHTKNELNQIPPYEPALLKQEVGQIVVDFFEEGSEFKTMREFIDLERDSKNKTTIGASLWETASVFSKKLSKWQQRKQKKSNADLVDIVYKKPNLRRLRETQFEIGRRSCDTDPRLSVDEFRLSFDEPRASWDGYFNEQKTNNPRFTPLVSVIEDVNVNANVKGEETSPGGSEQTRDYYGEALNPQRRRRSFDGGRDVDEGKSISNAAVSPDTVGLFHGAKLLVTEKELRNSNWYSIKDYKAESGESASSKDDGVVADGVSQKGFSFLKSRRWRSVWNVWGLIQKRIGSKFGDDEERYGGDNVVDGAVAESRQKLRRVANGDAGGSGGVSQKLLRSYSVSSRNCYRTDALVQGKNNVETNVDGVKRREELVQQNRSGGYSPNNFDNGLLRFYLTPSRTFKRSKSGKSRLKNVHSIPGSVL</sequence>
<dbReference type="Pfam" id="PF05340">
    <property type="entry name" value="DUF740"/>
    <property type="match status" value="3"/>
</dbReference>
<dbReference type="EMBL" id="BDDD01001239">
    <property type="protein sequence ID" value="GAV74477.1"/>
    <property type="molecule type" value="Genomic_DNA"/>
</dbReference>
<dbReference type="Proteomes" id="UP000187406">
    <property type="component" value="Unassembled WGS sequence"/>
</dbReference>
<accession>A0A1Q3C2J3</accession>
<dbReference type="OrthoDB" id="758624at2759"/>
<proteinExistence type="predicted"/>
<comment type="caution">
    <text evidence="2">The sequence shown here is derived from an EMBL/GenBank/DDBJ whole genome shotgun (WGS) entry which is preliminary data.</text>
</comment>
<dbReference type="PANTHER" id="PTHR31659:SF0">
    <property type="entry name" value="EMB|CAB61945.1"/>
    <property type="match status" value="1"/>
</dbReference>
<dbReference type="AlphaFoldDB" id="A0A1Q3C2J3"/>
<keyword evidence="3" id="KW-1185">Reference proteome</keyword>